<dbReference type="NCBIfam" id="TIGR00430">
    <property type="entry name" value="Q_tRNA_tgt"/>
    <property type="match status" value="1"/>
</dbReference>
<comment type="caution">
    <text evidence="6">The sequence shown here is derived from an EMBL/GenBank/DDBJ whole genome shotgun (WGS) entry which is preliminary data.</text>
</comment>
<organism evidence="6 7">
    <name type="scientific">Candidatus Berkelbacteria bacterium RIFOXYA2_FULL_43_10</name>
    <dbReference type="NCBI Taxonomy" id="1797472"/>
    <lineage>
        <taxon>Bacteria</taxon>
        <taxon>Candidatus Berkelbacteria</taxon>
    </lineage>
</organism>
<dbReference type="GO" id="GO:0008616">
    <property type="term" value="P:tRNA queuosine(34) biosynthetic process"/>
    <property type="evidence" value="ECO:0007669"/>
    <property type="project" value="UniProtKB-UniRule"/>
</dbReference>
<name>A0A1F5E752_9BACT</name>
<dbReference type="InterPro" id="IPR050076">
    <property type="entry name" value="ArchSynthase1/Queuine_TRR"/>
</dbReference>
<dbReference type="EC" id="2.4.2.29" evidence="4"/>
<feature type="binding site" evidence="4">
    <location>
        <position position="179"/>
    </location>
    <ligand>
        <name>substrate</name>
    </ligand>
</feature>
<evidence type="ECO:0000256" key="4">
    <source>
        <dbReference type="HAMAP-Rule" id="MF_00168"/>
    </source>
</evidence>
<dbReference type="GO" id="GO:0005829">
    <property type="term" value="C:cytosol"/>
    <property type="evidence" value="ECO:0007669"/>
    <property type="project" value="TreeGrafter"/>
</dbReference>
<comment type="cofactor">
    <cofactor evidence="4">
        <name>Zn(2+)</name>
        <dbReference type="ChEBI" id="CHEBI:29105"/>
    </cofactor>
    <text evidence="4">Binds 1 zinc ion per subunit.</text>
</comment>
<protein>
    <recommendedName>
        <fullName evidence="4">Queuine tRNA-ribosyltransferase</fullName>
        <ecNumber evidence="4">2.4.2.29</ecNumber>
    </recommendedName>
    <alternativeName>
        <fullName evidence="4">Guanine insertion enzyme</fullName>
    </alternativeName>
    <alternativeName>
        <fullName evidence="4">tRNA-guanine transglycosylase</fullName>
    </alternativeName>
</protein>
<dbReference type="InterPro" id="IPR036511">
    <property type="entry name" value="TGT-like_sf"/>
</dbReference>
<feature type="active site" description="Nucleophile" evidence="4">
    <location>
        <position position="301"/>
    </location>
</feature>
<comment type="subunit">
    <text evidence="4">Homodimer. Within each dimer, one monomer is responsible for RNA recognition and catalysis, while the other monomer binds to the replacement base PreQ1.</text>
</comment>
<evidence type="ECO:0000259" key="5">
    <source>
        <dbReference type="Pfam" id="PF01702"/>
    </source>
</evidence>
<feature type="binding site" evidence="4">
    <location>
        <position position="251"/>
    </location>
    <ligand>
        <name>substrate</name>
    </ligand>
</feature>
<dbReference type="AlphaFoldDB" id="A0A1F5E752"/>
<dbReference type="Proteomes" id="UP000178583">
    <property type="component" value="Unassembled WGS sequence"/>
</dbReference>
<keyword evidence="4" id="KW-0479">Metal-binding</keyword>
<evidence type="ECO:0000256" key="1">
    <source>
        <dbReference type="ARBA" id="ARBA00022676"/>
    </source>
</evidence>
<evidence type="ECO:0000313" key="6">
    <source>
        <dbReference type="EMBL" id="OGD63188.1"/>
    </source>
</evidence>
<gene>
    <name evidence="4" type="primary">tgt</name>
    <name evidence="6" type="ORF">A2215_01895</name>
</gene>
<feature type="region of interest" description="RNA binding" evidence="4">
    <location>
        <begin position="282"/>
        <end position="288"/>
    </location>
</feature>
<comment type="function">
    <text evidence="4">Catalyzes the base-exchange of a guanine (G) residue with the queuine precursor 7-aminomethyl-7-deazaguanine (PreQ1) at position 34 (anticodon wobble position) in tRNAs with GU(N) anticodons (tRNA-Asp, -Asn, -His and -Tyr). Catalysis occurs through a double-displacement mechanism. The nucleophile active site attacks the C1' of nucleotide 34 to detach the guanine base from the RNA, forming a covalent enzyme-RNA intermediate. The proton acceptor active site deprotonates the incoming PreQ1, allowing a nucleophilic attack on the C1' of the ribose to form the product. After dissociation, two additional enzymatic reactions on the tRNA convert PreQ1 to queuine (Q), resulting in the hypermodified nucleoside queuosine (7-(((4,5-cis-dihydroxy-2-cyclopenten-1-yl)amino)methyl)-7-deazaguanosine).</text>
</comment>
<comment type="similarity">
    <text evidence="4">Belongs to the queuine tRNA-ribosyltransferase family.</text>
</comment>
<keyword evidence="4" id="KW-0862">Zinc</keyword>
<feature type="domain" description="tRNA-guanine(15) transglycosylase-like" evidence="5">
    <location>
        <begin position="123"/>
        <end position="432"/>
    </location>
</feature>
<dbReference type="InterPro" id="IPR004803">
    <property type="entry name" value="TGT"/>
</dbReference>
<evidence type="ECO:0000256" key="2">
    <source>
        <dbReference type="ARBA" id="ARBA00022679"/>
    </source>
</evidence>
<dbReference type="GO" id="GO:0046872">
    <property type="term" value="F:metal ion binding"/>
    <property type="evidence" value="ECO:0007669"/>
    <property type="project" value="UniProtKB-KW"/>
</dbReference>
<accession>A0A1F5E752</accession>
<feature type="region of interest" description="RNA binding; important for wobble base 34 recognition" evidence="4">
    <location>
        <begin position="306"/>
        <end position="310"/>
    </location>
</feature>
<reference evidence="6 7" key="1">
    <citation type="journal article" date="2016" name="Nat. Commun.">
        <title>Thousands of microbial genomes shed light on interconnected biogeochemical processes in an aquifer system.</title>
        <authorList>
            <person name="Anantharaman K."/>
            <person name="Brown C.T."/>
            <person name="Hug L.A."/>
            <person name="Sharon I."/>
            <person name="Castelle C.J."/>
            <person name="Probst A.J."/>
            <person name="Thomas B.C."/>
            <person name="Singh A."/>
            <person name="Wilkins M.J."/>
            <person name="Karaoz U."/>
            <person name="Brodie E.L."/>
            <person name="Williams K.H."/>
            <person name="Hubbard S.S."/>
            <person name="Banfield J.F."/>
        </authorList>
    </citation>
    <scope>NUCLEOTIDE SEQUENCE [LARGE SCALE GENOMIC DNA]</scope>
</reference>
<dbReference type="SUPFAM" id="SSF51713">
    <property type="entry name" value="tRNA-guanine transglycosylase"/>
    <property type="match status" value="1"/>
</dbReference>
<feature type="binding site" evidence="4">
    <location>
        <begin position="89"/>
        <end position="93"/>
    </location>
    <ligand>
        <name>substrate</name>
    </ligand>
</feature>
<feature type="binding site" evidence="4">
    <location>
        <position position="388"/>
    </location>
    <ligand>
        <name>Zn(2+)</name>
        <dbReference type="ChEBI" id="CHEBI:29105"/>
    </ligand>
</feature>
<dbReference type="UniPathway" id="UPA00392"/>
<evidence type="ECO:0000256" key="3">
    <source>
        <dbReference type="ARBA" id="ARBA00022694"/>
    </source>
</evidence>
<dbReference type="HAMAP" id="MF_00168">
    <property type="entry name" value="Q_tRNA_Tgt"/>
    <property type="match status" value="1"/>
</dbReference>
<feature type="binding site" evidence="4">
    <location>
        <position position="420"/>
    </location>
    <ligand>
        <name>Zn(2+)</name>
        <dbReference type="ChEBI" id="CHEBI:29105"/>
    </ligand>
</feature>
<feature type="active site" description="Proton acceptor" evidence="4">
    <location>
        <position position="89"/>
    </location>
</feature>
<dbReference type="Gene3D" id="3.20.20.105">
    <property type="entry name" value="Queuine tRNA-ribosyltransferase-like"/>
    <property type="match status" value="1"/>
</dbReference>
<keyword evidence="4" id="KW-0671">Queuosine biosynthesis</keyword>
<comment type="catalytic activity">
    <reaction evidence="4">
        <text>7-aminomethyl-7-carbaguanine + guanosine(34) in tRNA = 7-aminomethyl-7-carbaguanosine(34) in tRNA + guanine</text>
        <dbReference type="Rhea" id="RHEA:24104"/>
        <dbReference type="Rhea" id="RHEA-COMP:10341"/>
        <dbReference type="Rhea" id="RHEA-COMP:10342"/>
        <dbReference type="ChEBI" id="CHEBI:16235"/>
        <dbReference type="ChEBI" id="CHEBI:58703"/>
        <dbReference type="ChEBI" id="CHEBI:74269"/>
        <dbReference type="ChEBI" id="CHEBI:82833"/>
        <dbReference type="EC" id="2.4.2.29"/>
    </reaction>
</comment>
<keyword evidence="3 4" id="KW-0819">tRNA processing</keyword>
<comment type="pathway">
    <text evidence="4">tRNA modification; tRNA-queuosine biosynthesis.</text>
</comment>
<dbReference type="InterPro" id="IPR002616">
    <property type="entry name" value="tRNA_ribo_trans-like"/>
</dbReference>
<feature type="domain" description="tRNA-guanine(15) transglycosylase-like" evidence="5">
    <location>
        <begin position="12"/>
        <end position="104"/>
    </location>
</feature>
<dbReference type="NCBIfam" id="TIGR00449">
    <property type="entry name" value="tgt_general"/>
    <property type="match status" value="2"/>
</dbReference>
<evidence type="ECO:0000313" key="7">
    <source>
        <dbReference type="Proteomes" id="UP000178583"/>
    </source>
</evidence>
<dbReference type="PANTHER" id="PTHR46499:SF1">
    <property type="entry name" value="QUEUINE TRNA-RIBOSYLTRANSFERASE"/>
    <property type="match status" value="1"/>
</dbReference>
<dbReference type="PANTHER" id="PTHR46499">
    <property type="entry name" value="QUEUINE TRNA-RIBOSYLTRANSFERASE"/>
    <property type="match status" value="1"/>
</dbReference>
<feature type="binding site" evidence="4">
    <location>
        <position position="390"/>
    </location>
    <ligand>
        <name>Zn(2+)</name>
        <dbReference type="ChEBI" id="CHEBI:29105"/>
    </ligand>
</feature>
<proteinExistence type="inferred from homology"/>
<sequence>MQFKLYKNKSNLRKGEVRTSHGVIHSPFFMPVGTVGSVKGVAPWELDDLGAEIILSNTYHLHLRPGEKLIKKLGGLRQFMGWDRPILTDSGGYQVFSLGKKLDNNQDTKNNNQTNSNNQILNSKKLKSYDLKPKNSLVRISSDGVEFQSHLDGSKHFFTPEKVIDIQLDLGVDILMPLDVCPAGDASSKEIERAVKLTIEWARRSKKAFEASEACCPGLFAIVQGGLDPKLREECAQELIKLDMDGYAVGGLAVDHETRDMWGIVKLLGEILPKDKPRYLMGVGTPDDIVKAVNLGMDMFDCVLPTRLGRHGAVFVHKNGNNQETRYKIQTNSNIQASNPKKPRPTGEVSPGRRIKASSWKLKADEYELINLLKSRYRTDPEVIEPGCGCPACKGGFSKAYISHLIRENEILGLRLATMHNLYLYLTLLKDIE</sequence>
<dbReference type="GO" id="GO:0008479">
    <property type="term" value="F:tRNA-guanosine(34) queuine transglycosylase activity"/>
    <property type="evidence" value="ECO:0007669"/>
    <property type="project" value="UniProtKB-UniRule"/>
</dbReference>
<dbReference type="EMBL" id="MEZY01000038">
    <property type="protein sequence ID" value="OGD63188.1"/>
    <property type="molecule type" value="Genomic_DNA"/>
</dbReference>
<dbReference type="STRING" id="1797472.A2215_01895"/>
<feature type="binding site" evidence="4">
    <location>
        <position position="224"/>
    </location>
    <ligand>
        <name>substrate</name>
    </ligand>
</feature>
<dbReference type="Pfam" id="PF01702">
    <property type="entry name" value="TGT"/>
    <property type="match status" value="2"/>
</dbReference>
<feature type="binding site" evidence="4">
    <location>
        <position position="393"/>
    </location>
    <ligand>
        <name>Zn(2+)</name>
        <dbReference type="ChEBI" id="CHEBI:29105"/>
    </ligand>
</feature>
<keyword evidence="2 4" id="KW-0808">Transferase</keyword>
<keyword evidence="1 4" id="KW-0328">Glycosyltransferase</keyword>